<reference evidence="1 2" key="1">
    <citation type="journal article" date="2014" name="Genome Biol. Evol.">
        <title>The secreted proteins of Achlya hypogyna and Thraustotheca clavata identify the ancestral oomycete secretome and reveal gene acquisitions by horizontal gene transfer.</title>
        <authorList>
            <person name="Misner I."/>
            <person name="Blouin N."/>
            <person name="Leonard G."/>
            <person name="Richards T.A."/>
            <person name="Lane C.E."/>
        </authorList>
    </citation>
    <scope>NUCLEOTIDE SEQUENCE [LARGE SCALE GENOMIC DNA]</scope>
    <source>
        <strain evidence="1 2">ATCC 34112</strain>
    </source>
</reference>
<evidence type="ECO:0008006" key="3">
    <source>
        <dbReference type="Google" id="ProtNLM"/>
    </source>
</evidence>
<protein>
    <recommendedName>
        <fullName evidence="3">START domain-containing protein</fullName>
    </recommendedName>
</protein>
<dbReference type="OrthoDB" id="165738at2759"/>
<dbReference type="STRING" id="74557.A0A1W0ACK4"/>
<evidence type="ECO:0000313" key="1">
    <source>
        <dbReference type="EMBL" id="OQS08026.1"/>
    </source>
</evidence>
<feature type="non-terminal residue" evidence="1">
    <location>
        <position position="423"/>
    </location>
</feature>
<dbReference type="AlphaFoldDB" id="A0A1W0ACK4"/>
<name>A0A1W0ACK4_9STRA</name>
<feature type="non-terminal residue" evidence="1">
    <location>
        <position position="1"/>
    </location>
</feature>
<gene>
    <name evidence="1" type="ORF">THRCLA_00003</name>
</gene>
<organism evidence="1 2">
    <name type="scientific">Thraustotheca clavata</name>
    <dbReference type="NCBI Taxonomy" id="74557"/>
    <lineage>
        <taxon>Eukaryota</taxon>
        <taxon>Sar</taxon>
        <taxon>Stramenopiles</taxon>
        <taxon>Oomycota</taxon>
        <taxon>Saprolegniomycetes</taxon>
        <taxon>Saprolegniales</taxon>
        <taxon>Achlyaceae</taxon>
        <taxon>Thraustotheca</taxon>
    </lineage>
</organism>
<sequence length="423" mass="49493">LKKLVEEQLKVIQALERIVNKKPRLLSFPTSADSLWKQAILGIHERDDQLERLAQYQYDRLDSEWIRLGIYDAAERNERMRKSFVTGEDTMTLNLVGTITKPIKPKAIADFFWDQKLGKIGPACEIMSMVHSDLVYLREDLKLIDDSMPMLETRVALRRYIETNRIVFVWKAIVQDELYPHESSNLIGDQTGWVVFEDKGHGECSFQLYLTISTPIFPSNMTERQPAVGTWTELLLESIRQSKMKYVHHFERALQECQSDPLIRSTFSVEDLSAFLATTSEFAEPTEPSCSTRKRRFTDKPKEELQYLRAKQFELAKQLQQLKSNTQLLCTKDSWKTRAIDQAQQAHRSRQENSRLKKLVEEQLKVIQALERIVNKKPRLLSFPTSADSLWKQAILGIHERDDQLERLAQYQYDRLDSEWIRL</sequence>
<keyword evidence="2" id="KW-1185">Reference proteome</keyword>
<proteinExistence type="predicted"/>
<comment type="caution">
    <text evidence="1">The sequence shown here is derived from an EMBL/GenBank/DDBJ whole genome shotgun (WGS) entry which is preliminary data.</text>
</comment>
<evidence type="ECO:0000313" key="2">
    <source>
        <dbReference type="Proteomes" id="UP000243217"/>
    </source>
</evidence>
<dbReference type="EMBL" id="JNBS01000003">
    <property type="protein sequence ID" value="OQS08026.1"/>
    <property type="molecule type" value="Genomic_DNA"/>
</dbReference>
<accession>A0A1W0ACK4</accession>
<dbReference type="Proteomes" id="UP000243217">
    <property type="component" value="Unassembled WGS sequence"/>
</dbReference>